<dbReference type="KEGG" id="daa:AKL17_2p0022"/>
<protein>
    <submittedName>
        <fullName evidence="1">Uncharacterized protein</fullName>
    </submittedName>
</protein>
<keyword evidence="1" id="KW-0614">Plasmid</keyword>
<dbReference type="EMBL" id="CP012663">
    <property type="protein sequence ID" value="AMY72144.1"/>
    <property type="molecule type" value="Genomic_DNA"/>
</dbReference>
<gene>
    <name evidence="1" type="ORF">AKL17_2p0022</name>
</gene>
<dbReference type="Proteomes" id="UP000076128">
    <property type="component" value="Plasmid pcai42B"/>
</dbReference>
<proteinExistence type="predicted"/>
<dbReference type="AlphaFoldDB" id="A0A159ZBA9"/>
<evidence type="ECO:0000313" key="2">
    <source>
        <dbReference type="Proteomes" id="UP000076128"/>
    </source>
</evidence>
<organism evidence="1 2">
    <name type="scientific">Frigidibacter mobilis</name>
    <dbReference type="NCBI Taxonomy" id="1335048"/>
    <lineage>
        <taxon>Bacteria</taxon>
        <taxon>Pseudomonadati</taxon>
        <taxon>Pseudomonadota</taxon>
        <taxon>Alphaproteobacteria</taxon>
        <taxon>Rhodobacterales</taxon>
        <taxon>Paracoccaceae</taxon>
        <taxon>Frigidibacter</taxon>
    </lineage>
</organism>
<name>A0A159ZBA9_9RHOB</name>
<geneLocation type="plasmid" evidence="2">
    <name>cai42_Plasmidb</name>
</geneLocation>
<accession>A0A159ZBA9</accession>
<evidence type="ECO:0000313" key="1">
    <source>
        <dbReference type="EMBL" id="AMY72144.1"/>
    </source>
</evidence>
<sequence>MVCAAQGRVSVRFLNRTGKGLMAAAEKSIAQLSTLTGNYDLKILTGLLPMPTRAA</sequence>
<reference evidence="1 2" key="1">
    <citation type="submission" date="2015-09" db="EMBL/GenBank/DDBJ databases">
        <title>Complete genome sequence of Defluviimonas alba cai42t isolated from an oilfield in Xinjiang.</title>
        <authorList>
            <person name="Geng S."/>
            <person name="Pan X."/>
            <person name="Wu X."/>
        </authorList>
    </citation>
    <scope>NUCLEOTIDE SEQUENCE [LARGE SCALE GENOMIC DNA]</scope>
    <source>
        <strain evidence="2">cai42</strain>
        <plasmid evidence="2">cai42_Plasmidb</plasmid>
    </source>
</reference>
<keyword evidence="2" id="KW-1185">Reference proteome</keyword>